<feature type="domain" description="Centrosome-associated FAM110 C-terminal" evidence="2">
    <location>
        <begin position="31"/>
        <end position="113"/>
    </location>
</feature>
<protein>
    <submittedName>
        <fullName evidence="3">Centrosome-associated C terminus</fullName>
    </submittedName>
</protein>
<sequence>MPAIQARPADTPLKIGYQRPILPRPARAAPEPVSHLEQFFEHLGLTSDSYEDMLSNSRSSDSPVFFSDVSTVDSSRPIDNVDYCHAQTFRPSEPPSIVERNARIIKWLCNCRKLQLS</sequence>
<name>A0AAW1JGS8_POPJA</name>
<evidence type="ECO:0000259" key="2">
    <source>
        <dbReference type="Pfam" id="PF14160"/>
    </source>
</evidence>
<reference evidence="3 4" key="1">
    <citation type="journal article" date="2024" name="BMC Genomics">
        <title>De novo assembly and annotation of Popillia japonica's genome with initial clues to its potential as an invasive pest.</title>
        <authorList>
            <person name="Cucini C."/>
            <person name="Boschi S."/>
            <person name="Funari R."/>
            <person name="Cardaioli E."/>
            <person name="Iannotti N."/>
            <person name="Marturano G."/>
            <person name="Paoli F."/>
            <person name="Bruttini M."/>
            <person name="Carapelli A."/>
            <person name="Frati F."/>
            <person name="Nardi F."/>
        </authorList>
    </citation>
    <scope>NUCLEOTIDE SEQUENCE [LARGE SCALE GENOMIC DNA]</scope>
    <source>
        <strain evidence="3">DMR45628</strain>
    </source>
</reference>
<evidence type="ECO:0000256" key="1">
    <source>
        <dbReference type="ARBA" id="ARBA00010576"/>
    </source>
</evidence>
<comment type="similarity">
    <text evidence="1">Belongs to the FAM110 family.</text>
</comment>
<comment type="caution">
    <text evidence="3">The sequence shown here is derived from an EMBL/GenBank/DDBJ whole genome shotgun (WGS) entry which is preliminary data.</text>
</comment>
<dbReference type="PANTHER" id="PTHR14758:SF1">
    <property type="entry name" value="CENTROSOME-ASSOCIATED FAM110 C-TERMINAL DOMAIN-CONTAINING PROTEIN"/>
    <property type="match status" value="1"/>
</dbReference>
<dbReference type="EMBL" id="JASPKY010000383">
    <property type="protein sequence ID" value="KAK9702783.1"/>
    <property type="molecule type" value="Genomic_DNA"/>
</dbReference>
<organism evidence="3 4">
    <name type="scientific">Popillia japonica</name>
    <name type="common">Japanese beetle</name>
    <dbReference type="NCBI Taxonomy" id="7064"/>
    <lineage>
        <taxon>Eukaryota</taxon>
        <taxon>Metazoa</taxon>
        <taxon>Ecdysozoa</taxon>
        <taxon>Arthropoda</taxon>
        <taxon>Hexapoda</taxon>
        <taxon>Insecta</taxon>
        <taxon>Pterygota</taxon>
        <taxon>Neoptera</taxon>
        <taxon>Endopterygota</taxon>
        <taxon>Coleoptera</taxon>
        <taxon>Polyphaga</taxon>
        <taxon>Scarabaeiformia</taxon>
        <taxon>Scarabaeidae</taxon>
        <taxon>Rutelinae</taxon>
        <taxon>Popillia</taxon>
    </lineage>
</organism>
<dbReference type="PANTHER" id="PTHR14758">
    <property type="entry name" value="AGAP005440-PA"/>
    <property type="match status" value="1"/>
</dbReference>
<dbReference type="Pfam" id="PF14160">
    <property type="entry name" value="FAM110_C"/>
    <property type="match status" value="1"/>
</dbReference>
<dbReference type="Proteomes" id="UP001458880">
    <property type="component" value="Unassembled WGS sequence"/>
</dbReference>
<gene>
    <name evidence="3" type="ORF">QE152_g29731</name>
</gene>
<keyword evidence="4" id="KW-1185">Reference proteome</keyword>
<dbReference type="AlphaFoldDB" id="A0AAW1JGS8"/>
<evidence type="ECO:0000313" key="4">
    <source>
        <dbReference type="Proteomes" id="UP001458880"/>
    </source>
</evidence>
<accession>A0AAW1JGS8</accession>
<dbReference type="InterPro" id="IPR025741">
    <property type="entry name" value="FAM110_C"/>
</dbReference>
<evidence type="ECO:0000313" key="3">
    <source>
        <dbReference type="EMBL" id="KAK9702783.1"/>
    </source>
</evidence>
<proteinExistence type="inferred from homology"/>
<dbReference type="InterPro" id="IPR025740">
    <property type="entry name" value="FAM110"/>
</dbReference>